<protein>
    <submittedName>
        <fullName evidence="2">M23 family metallopeptidase</fullName>
    </submittedName>
</protein>
<dbReference type="AlphaFoldDB" id="A0A7J5A9U3"/>
<feature type="domain" description="M23ase beta-sheet core" evidence="1">
    <location>
        <begin position="47"/>
        <end position="104"/>
    </location>
</feature>
<dbReference type="Gene3D" id="2.70.70.10">
    <property type="entry name" value="Glucose Permease (Domain IIA)"/>
    <property type="match status" value="1"/>
</dbReference>
<reference evidence="2 3" key="1">
    <citation type="submission" date="2019-09" db="EMBL/GenBank/DDBJ databases">
        <title>Flavobacterium sp. nov., isolated from glacier ice.</title>
        <authorList>
            <person name="Liu Q."/>
        </authorList>
    </citation>
    <scope>NUCLEOTIDE SEQUENCE [LARGE SCALE GENOMIC DNA]</scope>
    <source>
        <strain evidence="2 3">NBRC 112527</strain>
    </source>
</reference>
<dbReference type="InterPro" id="IPR016047">
    <property type="entry name" value="M23ase_b-sheet_dom"/>
</dbReference>
<sequence length="563" mass="64513">MKFLYFLLFSTTVIFAQTDYPKDYFRSPLDIPMKLAGNFGEIRPNHFHAGFDFRTMQKEGFNIYAVADGYVSRIKISTFGNGKTIYIDHPNGYTSVYGHLQKGVGKIEELIKKTHYQEQSYEIEIFPKPNEIPVSKGEIIALSGNTGSSEGPHLHFEFRDTKSEKVINPYFFGFDSFMKDTKKPQISSLIVYPLDENSVVNQSKRSVTVNLSLQSNGTYVSQAIIAKGRIGFGIQAYDVFDFSYDKYGLYKVQTFLNGSPSFGYQLDAFSFDETKYINAFIDYYRYKKTKQKVQKLFMKNPFPLSILHPDFENGIINVSNNFTNLYRIELSDFYGNTTLVTVPIQYSTVEATIQDEIVKTKYFVRAKTDSNFEKDNGSVFFPAGTFYDDFYLDFEVNDSTMTVHNDLVPVNNSFLVTMIGNAKFNDDKTFIASTKEKKLSYNATKRKENTFTTYTKKLGQFVLAKDTIAPKISIAKPIQGKWLTSQKTIQLSIRDDLSGIKSYKGFLNGKWILFEYENKTNKITHFFDDGIVSEGKNDLKVEVTDNVGNSTIFETQFFRTQNK</sequence>
<gene>
    <name evidence="2" type="ORF">F6464_13110</name>
</gene>
<evidence type="ECO:0000313" key="2">
    <source>
        <dbReference type="EMBL" id="KAB1154317.1"/>
    </source>
</evidence>
<evidence type="ECO:0000259" key="1">
    <source>
        <dbReference type="Pfam" id="PF01551"/>
    </source>
</evidence>
<dbReference type="InterPro" id="IPR011055">
    <property type="entry name" value="Dup_hybrid_motif"/>
</dbReference>
<dbReference type="SUPFAM" id="SSF51261">
    <property type="entry name" value="Duplicated hybrid motif"/>
    <property type="match status" value="1"/>
</dbReference>
<dbReference type="OrthoDB" id="9810477at2"/>
<dbReference type="Proteomes" id="UP000490922">
    <property type="component" value="Unassembled WGS sequence"/>
</dbReference>
<accession>A0A7J5A9U3</accession>
<keyword evidence="3" id="KW-1185">Reference proteome</keyword>
<dbReference type="GO" id="GO:0004222">
    <property type="term" value="F:metalloendopeptidase activity"/>
    <property type="evidence" value="ECO:0007669"/>
    <property type="project" value="TreeGrafter"/>
</dbReference>
<dbReference type="Pfam" id="PF01551">
    <property type="entry name" value="Peptidase_M23"/>
    <property type="match status" value="1"/>
</dbReference>
<dbReference type="RefSeq" id="WP_151108408.1">
    <property type="nucleotide sequence ID" value="NZ_WAEM01000009.1"/>
</dbReference>
<proteinExistence type="predicted"/>
<dbReference type="PANTHER" id="PTHR21666">
    <property type="entry name" value="PEPTIDASE-RELATED"/>
    <property type="match status" value="1"/>
</dbReference>
<organism evidence="2 3">
    <name type="scientific">Flavobacterium luteum</name>
    <dbReference type="NCBI Taxonomy" id="2026654"/>
    <lineage>
        <taxon>Bacteria</taxon>
        <taxon>Pseudomonadati</taxon>
        <taxon>Bacteroidota</taxon>
        <taxon>Flavobacteriia</taxon>
        <taxon>Flavobacteriales</taxon>
        <taxon>Flavobacteriaceae</taxon>
        <taxon>Flavobacterium</taxon>
    </lineage>
</organism>
<comment type="caution">
    <text evidence="2">The sequence shown here is derived from an EMBL/GenBank/DDBJ whole genome shotgun (WGS) entry which is preliminary data.</text>
</comment>
<dbReference type="CDD" id="cd12797">
    <property type="entry name" value="M23_peptidase"/>
    <property type="match status" value="1"/>
</dbReference>
<dbReference type="InterPro" id="IPR050570">
    <property type="entry name" value="Cell_wall_metabolism_enzyme"/>
</dbReference>
<evidence type="ECO:0000313" key="3">
    <source>
        <dbReference type="Proteomes" id="UP000490922"/>
    </source>
</evidence>
<dbReference type="EMBL" id="WAEM01000009">
    <property type="protein sequence ID" value="KAB1154317.1"/>
    <property type="molecule type" value="Genomic_DNA"/>
</dbReference>
<name>A0A7J5A9U3_9FLAO</name>
<dbReference type="PANTHER" id="PTHR21666:SF285">
    <property type="entry name" value="M23 FAMILY METALLOPEPTIDASE"/>
    <property type="match status" value="1"/>
</dbReference>